<name>A0ABP9RM54_9ACTN</name>
<reference evidence="3" key="1">
    <citation type="journal article" date="2019" name="Int. J. Syst. Evol. Microbiol.">
        <title>The Global Catalogue of Microorganisms (GCM) 10K type strain sequencing project: providing services to taxonomists for standard genome sequencing and annotation.</title>
        <authorList>
            <consortium name="The Broad Institute Genomics Platform"/>
            <consortium name="The Broad Institute Genome Sequencing Center for Infectious Disease"/>
            <person name="Wu L."/>
            <person name="Ma J."/>
        </authorList>
    </citation>
    <scope>NUCLEOTIDE SEQUENCE [LARGE SCALE GENOMIC DNA]</scope>
    <source>
        <strain evidence="3">JCM 18304</strain>
    </source>
</reference>
<keyword evidence="3" id="KW-1185">Reference proteome</keyword>
<comment type="caution">
    <text evidence="2">The sequence shown here is derived from an EMBL/GenBank/DDBJ whole genome shotgun (WGS) entry which is preliminary data.</text>
</comment>
<evidence type="ECO:0000313" key="2">
    <source>
        <dbReference type="EMBL" id="GAA5180979.1"/>
    </source>
</evidence>
<protein>
    <submittedName>
        <fullName evidence="2">Uncharacterized protein</fullName>
    </submittedName>
</protein>
<organism evidence="2 3">
    <name type="scientific">Rugosimonospora acidiphila</name>
    <dbReference type="NCBI Taxonomy" id="556531"/>
    <lineage>
        <taxon>Bacteria</taxon>
        <taxon>Bacillati</taxon>
        <taxon>Actinomycetota</taxon>
        <taxon>Actinomycetes</taxon>
        <taxon>Micromonosporales</taxon>
        <taxon>Micromonosporaceae</taxon>
        <taxon>Rugosimonospora</taxon>
    </lineage>
</organism>
<sequence>MRALGIHSGTPTTAAAVAPRGWGPPAPRTGEPTRGIAGQPAICRETVETHIHSGTRGIVACTRVEAATVALEVLG</sequence>
<evidence type="ECO:0000313" key="3">
    <source>
        <dbReference type="Proteomes" id="UP001501570"/>
    </source>
</evidence>
<accession>A0ABP9RM54</accession>
<gene>
    <name evidence="2" type="ORF">GCM10023322_14550</name>
</gene>
<dbReference type="Proteomes" id="UP001501570">
    <property type="component" value="Unassembled WGS sequence"/>
</dbReference>
<evidence type="ECO:0000256" key="1">
    <source>
        <dbReference type="SAM" id="MobiDB-lite"/>
    </source>
</evidence>
<feature type="region of interest" description="Disordered" evidence="1">
    <location>
        <begin position="1"/>
        <end position="36"/>
    </location>
</feature>
<dbReference type="EMBL" id="BAABJQ010000003">
    <property type="protein sequence ID" value="GAA5180979.1"/>
    <property type="molecule type" value="Genomic_DNA"/>
</dbReference>
<proteinExistence type="predicted"/>